<dbReference type="EMBL" id="JAFJMO010000017">
    <property type="protein sequence ID" value="KAJ8252019.1"/>
    <property type="molecule type" value="Genomic_DNA"/>
</dbReference>
<dbReference type="GO" id="GO:0046328">
    <property type="term" value="P:regulation of JNK cascade"/>
    <property type="evidence" value="ECO:0007669"/>
    <property type="project" value="InterPro"/>
</dbReference>
<protein>
    <recommendedName>
        <fullName evidence="12">Mitogen-activated protein kinase 8 interacting protein 1</fullName>
    </recommendedName>
</protein>
<feature type="compositionally biased region" description="Polar residues" evidence="7">
    <location>
        <begin position="162"/>
        <end position="182"/>
    </location>
</feature>
<dbReference type="SUPFAM" id="SSF50044">
    <property type="entry name" value="SH3-domain"/>
    <property type="match status" value="1"/>
</dbReference>
<organism evidence="10 11">
    <name type="scientific">Conger conger</name>
    <name type="common">Conger eel</name>
    <name type="synonym">Muraena conger</name>
    <dbReference type="NCBI Taxonomy" id="82655"/>
    <lineage>
        <taxon>Eukaryota</taxon>
        <taxon>Metazoa</taxon>
        <taxon>Chordata</taxon>
        <taxon>Craniata</taxon>
        <taxon>Vertebrata</taxon>
        <taxon>Euteleostomi</taxon>
        <taxon>Actinopterygii</taxon>
        <taxon>Neopterygii</taxon>
        <taxon>Teleostei</taxon>
        <taxon>Anguilliformes</taxon>
        <taxon>Congridae</taxon>
        <taxon>Conger</taxon>
    </lineage>
</organism>
<dbReference type="CDD" id="cd01212">
    <property type="entry name" value="PTB_JIP"/>
    <property type="match status" value="1"/>
</dbReference>
<dbReference type="InterPro" id="IPR036028">
    <property type="entry name" value="SH3-like_dom_sf"/>
</dbReference>
<dbReference type="PROSITE" id="PS01179">
    <property type="entry name" value="PID"/>
    <property type="match status" value="1"/>
</dbReference>
<dbReference type="FunFam" id="2.30.29.30:FF:000108">
    <property type="entry name" value="C-Jun-amino-terminal kinase-interacting protein 1 isoform X2"/>
    <property type="match status" value="1"/>
</dbReference>
<feature type="compositionally biased region" description="Acidic residues" evidence="7">
    <location>
        <begin position="430"/>
        <end position="441"/>
    </location>
</feature>
<dbReference type="GO" id="GO:0005737">
    <property type="term" value="C:cytoplasm"/>
    <property type="evidence" value="ECO:0007669"/>
    <property type="project" value="UniProtKB-SubCell"/>
</dbReference>
<dbReference type="InterPro" id="IPR047178">
    <property type="entry name" value="JIP1_scaffold"/>
</dbReference>
<dbReference type="InterPro" id="IPR006020">
    <property type="entry name" value="PTB/PI_dom"/>
</dbReference>
<dbReference type="SMART" id="SM00462">
    <property type="entry name" value="PTB"/>
    <property type="match status" value="1"/>
</dbReference>
<comment type="similarity">
    <text evidence="2">Belongs to the JIP scaffold family.</text>
</comment>
<evidence type="ECO:0008006" key="12">
    <source>
        <dbReference type="Google" id="ProtNLM"/>
    </source>
</evidence>
<dbReference type="PANTHER" id="PTHR47437">
    <property type="entry name" value="JNK-INTERACTING PROTEIN 1-LIKE PROTEIN"/>
    <property type="match status" value="1"/>
</dbReference>
<dbReference type="Gene3D" id="2.30.29.30">
    <property type="entry name" value="Pleckstrin-homology domain (PH domain)/Phosphotyrosine-binding domain (PTB)"/>
    <property type="match status" value="1"/>
</dbReference>
<reference evidence="10" key="1">
    <citation type="journal article" date="2023" name="Science">
        <title>Genome structures resolve the early diversification of teleost fishes.</title>
        <authorList>
            <person name="Parey E."/>
            <person name="Louis A."/>
            <person name="Montfort J."/>
            <person name="Bouchez O."/>
            <person name="Roques C."/>
            <person name="Iampietro C."/>
            <person name="Lluch J."/>
            <person name="Castinel A."/>
            <person name="Donnadieu C."/>
            <person name="Desvignes T."/>
            <person name="Floi Bucao C."/>
            <person name="Jouanno E."/>
            <person name="Wen M."/>
            <person name="Mejri S."/>
            <person name="Dirks R."/>
            <person name="Jansen H."/>
            <person name="Henkel C."/>
            <person name="Chen W.J."/>
            <person name="Zahm M."/>
            <person name="Cabau C."/>
            <person name="Klopp C."/>
            <person name="Thompson A.W."/>
            <person name="Robinson-Rechavi M."/>
            <person name="Braasch I."/>
            <person name="Lecointre G."/>
            <person name="Bobe J."/>
            <person name="Postlethwait J.H."/>
            <person name="Berthelot C."/>
            <person name="Roest Crollius H."/>
            <person name="Guiguen Y."/>
        </authorList>
    </citation>
    <scope>NUCLEOTIDE SEQUENCE</scope>
    <source>
        <strain evidence="10">Concon-B</strain>
    </source>
</reference>
<dbReference type="Pfam" id="PF00640">
    <property type="entry name" value="PID"/>
    <property type="match status" value="1"/>
</dbReference>
<evidence type="ECO:0000259" key="9">
    <source>
        <dbReference type="PROSITE" id="PS50002"/>
    </source>
</evidence>
<evidence type="ECO:0000313" key="10">
    <source>
        <dbReference type="EMBL" id="KAJ8252019.1"/>
    </source>
</evidence>
<dbReference type="SUPFAM" id="SSF50729">
    <property type="entry name" value="PH domain-like"/>
    <property type="match status" value="1"/>
</dbReference>
<feature type="domain" description="PID" evidence="8">
    <location>
        <begin position="561"/>
        <end position="695"/>
    </location>
</feature>
<dbReference type="OrthoDB" id="5965083at2759"/>
<dbReference type="SMART" id="SM00326">
    <property type="entry name" value="SH3"/>
    <property type="match status" value="1"/>
</dbReference>
<evidence type="ECO:0000256" key="2">
    <source>
        <dbReference type="ARBA" id="ARBA00009866"/>
    </source>
</evidence>
<feature type="region of interest" description="Disordered" evidence="7">
    <location>
        <begin position="426"/>
        <end position="462"/>
    </location>
</feature>
<dbReference type="FunFam" id="2.30.30.40:FF:000032">
    <property type="entry name" value="Putative C-Jun-amino-terminal kinase-interacting protein 2"/>
    <property type="match status" value="1"/>
</dbReference>
<feature type="domain" description="SH3" evidence="9">
    <location>
        <begin position="485"/>
        <end position="546"/>
    </location>
</feature>
<evidence type="ECO:0000256" key="7">
    <source>
        <dbReference type="SAM" id="MobiDB-lite"/>
    </source>
</evidence>
<dbReference type="GO" id="GO:0008432">
    <property type="term" value="F:JUN kinase binding"/>
    <property type="evidence" value="ECO:0007669"/>
    <property type="project" value="TreeGrafter"/>
</dbReference>
<gene>
    <name evidence="10" type="ORF">COCON_G00213310</name>
</gene>
<comment type="caution">
    <text evidence="10">The sequence shown here is derived from an EMBL/GenBank/DDBJ whole genome shotgun (WGS) entry which is preliminary data.</text>
</comment>
<dbReference type="GO" id="GO:0007254">
    <property type="term" value="P:JNK cascade"/>
    <property type="evidence" value="ECO:0007669"/>
    <property type="project" value="TreeGrafter"/>
</dbReference>
<keyword evidence="5" id="KW-0597">Phosphoprotein</keyword>
<evidence type="ECO:0000256" key="1">
    <source>
        <dbReference type="ARBA" id="ARBA00004496"/>
    </source>
</evidence>
<keyword evidence="4" id="KW-0963">Cytoplasm</keyword>
<dbReference type="Pfam" id="PF14604">
    <property type="entry name" value="SH3_9"/>
    <property type="match status" value="1"/>
</dbReference>
<evidence type="ECO:0000256" key="6">
    <source>
        <dbReference type="PROSITE-ProRule" id="PRU00192"/>
    </source>
</evidence>
<dbReference type="GO" id="GO:0005078">
    <property type="term" value="F:MAP-kinase scaffold activity"/>
    <property type="evidence" value="ECO:0007669"/>
    <property type="project" value="TreeGrafter"/>
</dbReference>
<dbReference type="Gene3D" id="2.30.30.40">
    <property type="entry name" value="SH3 Domains"/>
    <property type="match status" value="1"/>
</dbReference>
<evidence type="ECO:0000256" key="5">
    <source>
        <dbReference type="ARBA" id="ARBA00022553"/>
    </source>
</evidence>
<dbReference type="PROSITE" id="PS50002">
    <property type="entry name" value="SH3"/>
    <property type="match status" value="1"/>
</dbReference>
<comment type="subcellular location">
    <subcellularLocation>
        <location evidence="1">Cytoplasm</location>
    </subcellularLocation>
</comment>
<feature type="compositionally biased region" description="Pro residues" evidence="7">
    <location>
        <begin position="259"/>
        <end position="272"/>
    </location>
</feature>
<keyword evidence="11" id="KW-1185">Reference proteome</keyword>
<evidence type="ECO:0000313" key="11">
    <source>
        <dbReference type="Proteomes" id="UP001152803"/>
    </source>
</evidence>
<evidence type="ECO:0000256" key="3">
    <source>
        <dbReference type="ARBA" id="ARBA00022443"/>
    </source>
</evidence>
<evidence type="ECO:0000259" key="8">
    <source>
        <dbReference type="PROSITE" id="PS01179"/>
    </source>
</evidence>
<keyword evidence="3 6" id="KW-0728">SH3 domain</keyword>
<feature type="region of interest" description="Disordered" evidence="7">
    <location>
        <begin position="757"/>
        <end position="788"/>
    </location>
</feature>
<proteinExistence type="inferred from homology"/>
<dbReference type="PANTHER" id="PTHR47437:SF3">
    <property type="entry name" value="C-JUN-AMINO-TERMINAL KINASE-INTERACTING PROTEIN 1"/>
    <property type="match status" value="1"/>
</dbReference>
<sequence>MSLITARETPRFKSDCVKRVLFPPPLTSVSIVLPRKQTPSALTMESTEEGESWVEDQWEKWLTQDISLDEFEDEDLSEITEIADDCGMSLNCNGVVIKGHLTRRANGVPGKAEGRGSGRLQAEALHLDLIDAAGESRDQHSAPPADKPAPVAMDTYRPKRPTTLNLFPQVPRTQDTLNNNSFGKKYSWQEKVSCSSSPLKTGELTPAHVCLSDEDKVQHGVGAQTKDKGTSVDGPCQKAPRASKTQDRPPHSQSQPPQTQAPPPYTQAPPPGEGHRERVRYPTLVRLEPDEEICLTPVRGTPDPPEQERPPVSRNGEASRMSVGSDAEGPPPYQPLPDRTNPSISEEDEAYAPAVSEPDTPGGGPPGAPRTSVGSEASGLSYDSVKYTLVVDEHAQLELVSLRQCYQGYSDDSDSATVYDNCVSSPYESALEEEEEEEEEGGGGAAGRGGAPPACRRTPRPQPTCRFPGGAESFGLFSCVINGEEVEQSHRAVFRFVPRHAGELALETDDPLLVQAQAEDFWCEGCNMRTGAHGIFPAYYALEVVKEPDHYKEKSTKWVEKFRVKFLGSVHVPYHKGNDVLCAAMQKIATSRRMTVQFNPPASCILEINIKGVKIAVQDEYSSFDRGNKCSHFFQLKNISFCGYHPKNNKYFGFITKHPADQRFACHVFVAEDSTKPLAESVGRAFKLFYKEFVEFTCPTEDIYLEKDCVVLNSMVGDCTQLDTWSSARATLVLEKMYKSILSVRWTIGLCVTPDSGPRPVRPADAGSRETAGQPQHQSGRPDDGRVGQQRLQGFGAAALQGDVPHHVGVVIRDGAGRVVELKV</sequence>
<dbReference type="InterPro" id="IPR011993">
    <property type="entry name" value="PH-like_dom_sf"/>
</dbReference>
<dbReference type="Proteomes" id="UP001152803">
    <property type="component" value="Unassembled WGS sequence"/>
</dbReference>
<feature type="region of interest" description="Disordered" evidence="7">
    <location>
        <begin position="135"/>
        <end position="182"/>
    </location>
</feature>
<dbReference type="InterPro" id="IPR001452">
    <property type="entry name" value="SH3_domain"/>
</dbReference>
<dbReference type="AlphaFoldDB" id="A0A9Q1HNC2"/>
<name>A0A9Q1HNC2_CONCO</name>
<evidence type="ECO:0000256" key="4">
    <source>
        <dbReference type="ARBA" id="ARBA00022490"/>
    </source>
</evidence>
<accession>A0A9Q1HNC2</accession>
<feature type="region of interest" description="Disordered" evidence="7">
    <location>
        <begin position="222"/>
        <end position="377"/>
    </location>
</feature>